<protein>
    <submittedName>
        <fullName evidence="1">Uncharacterized protein</fullName>
    </submittedName>
</protein>
<sequence length="26" mass="3094">MHKTMYASLVYISKYQFMLVNNCHGN</sequence>
<accession>A0A0E9USA3</accession>
<reference evidence="1" key="2">
    <citation type="journal article" date="2015" name="Fish Shellfish Immunol.">
        <title>Early steps in the European eel (Anguilla anguilla)-Vibrio vulnificus interaction in the gills: Role of the RtxA13 toxin.</title>
        <authorList>
            <person name="Callol A."/>
            <person name="Pajuelo D."/>
            <person name="Ebbesson L."/>
            <person name="Teles M."/>
            <person name="MacKenzie S."/>
            <person name="Amaro C."/>
        </authorList>
    </citation>
    <scope>NUCLEOTIDE SEQUENCE</scope>
</reference>
<proteinExistence type="predicted"/>
<organism evidence="1">
    <name type="scientific">Anguilla anguilla</name>
    <name type="common">European freshwater eel</name>
    <name type="synonym">Muraena anguilla</name>
    <dbReference type="NCBI Taxonomy" id="7936"/>
    <lineage>
        <taxon>Eukaryota</taxon>
        <taxon>Metazoa</taxon>
        <taxon>Chordata</taxon>
        <taxon>Craniata</taxon>
        <taxon>Vertebrata</taxon>
        <taxon>Euteleostomi</taxon>
        <taxon>Actinopterygii</taxon>
        <taxon>Neopterygii</taxon>
        <taxon>Teleostei</taxon>
        <taxon>Anguilliformes</taxon>
        <taxon>Anguillidae</taxon>
        <taxon>Anguilla</taxon>
    </lineage>
</organism>
<evidence type="ECO:0000313" key="1">
    <source>
        <dbReference type="EMBL" id="JAH68641.1"/>
    </source>
</evidence>
<dbReference type="AlphaFoldDB" id="A0A0E9USA3"/>
<dbReference type="EMBL" id="GBXM01039936">
    <property type="protein sequence ID" value="JAH68641.1"/>
    <property type="molecule type" value="Transcribed_RNA"/>
</dbReference>
<name>A0A0E9USA3_ANGAN</name>
<reference evidence="1" key="1">
    <citation type="submission" date="2014-11" db="EMBL/GenBank/DDBJ databases">
        <authorList>
            <person name="Amaro Gonzalez C."/>
        </authorList>
    </citation>
    <scope>NUCLEOTIDE SEQUENCE</scope>
</reference>